<organism evidence="1 2">
    <name type="scientific">Salmonella enterica I</name>
    <dbReference type="NCBI Taxonomy" id="59201"/>
    <lineage>
        <taxon>Bacteria</taxon>
        <taxon>Pseudomonadati</taxon>
        <taxon>Pseudomonadota</taxon>
        <taxon>Gammaproteobacteria</taxon>
        <taxon>Enterobacterales</taxon>
        <taxon>Enterobacteriaceae</taxon>
        <taxon>Salmonella</taxon>
    </lineage>
</organism>
<dbReference type="GO" id="GO:0016787">
    <property type="term" value="F:hydrolase activity"/>
    <property type="evidence" value="ECO:0007669"/>
    <property type="project" value="UniProtKB-KW"/>
</dbReference>
<dbReference type="EMBL" id="LR134148">
    <property type="protein sequence ID" value="VEA33904.1"/>
    <property type="molecule type" value="Genomic_DNA"/>
</dbReference>
<protein>
    <submittedName>
        <fullName evidence="1">AmyH3 protein</fullName>
        <ecNumber evidence="1">3.4.21.-</ecNumber>
    </submittedName>
</protein>
<name>A0A3S5DCN5_SALET</name>
<sequence length="104" mass="10415">MADDTAPTGTTVTAITNANGVSTPVGAGGVDIQGQYGTLHINQDGSYTYTLTKPTAGYGHKESFTYTITQNGVGSSAAQLVINLGPAPVPGSVIATDNNATLVS</sequence>
<keyword evidence="1" id="KW-0378">Hydrolase</keyword>
<proteinExistence type="predicted"/>
<dbReference type="Proteomes" id="UP000273655">
    <property type="component" value="Chromosome 1"/>
</dbReference>
<dbReference type="AlphaFoldDB" id="A0A3S5DCN5"/>
<gene>
    <name evidence="1" type="primary">amyH3</name>
    <name evidence="1" type="ORF">NCTC8271_01568</name>
</gene>
<dbReference type="NCBIfam" id="TIGR01965">
    <property type="entry name" value="VCBS_repeat"/>
    <property type="match status" value="1"/>
</dbReference>
<evidence type="ECO:0000313" key="1">
    <source>
        <dbReference type="EMBL" id="VEA33904.1"/>
    </source>
</evidence>
<dbReference type="EC" id="3.4.21.-" evidence="1"/>
<reference evidence="1 2" key="1">
    <citation type="submission" date="2018-12" db="EMBL/GenBank/DDBJ databases">
        <authorList>
            <consortium name="Pathogen Informatics"/>
        </authorList>
    </citation>
    <scope>NUCLEOTIDE SEQUENCE [LARGE SCALE GENOMIC DNA]</scope>
    <source>
        <strain evidence="1 2">NCTC8271</strain>
    </source>
</reference>
<accession>A0A3S5DCN5</accession>
<dbReference type="InterPro" id="IPR010221">
    <property type="entry name" value="VCBS_dom"/>
</dbReference>
<evidence type="ECO:0000313" key="2">
    <source>
        <dbReference type="Proteomes" id="UP000273655"/>
    </source>
</evidence>
<dbReference type="Pfam" id="PF17963">
    <property type="entry name" value="Big_9"/>
    <property type="match status" value="1"/>
</dbReference>